<gene>
    <name evidence="2" type="ORF">MNBD_BACTEROID02-705</name>
</gene>
<dbReference type="Gene3D" id="3.40.710.10">
    <property type="entry name" value="DD-peptidase/beta-lactamase superfamily"/>
    <property type="match status" value="1"/>
</dbReference>
<dbReference type="PANTHER" id="PTHR46825:SF9">
    <property type="entry name" value="BETA-LACTAMASE-RELATED DOMAIN-CONTAINING PROTEIN"/>
    <property type="match status" value="1"/>
</dbReference>
<dbReference type="InterPro" id="IPR012338">
    <property type="entry name" value="Beta-lactam/transpept-like"/>
</dbReference>
<reference evidence="2" key="1">
    <citation type="submission" date="2018-06" db="EMBL/GenBank/DDBJ databases">
        <authorList>
            <person name="Zhirakovskaya E."/>
        </authorList>
    </citation>
    <scope>NUCLEOTIDE SEQUENCE</scope>
</reference>
<evidence type="ECO:0000313" key="2">
    <source>
        <dbReference type="EMBL" id="VAV85767.1"/>
    </source>
</evidence>
<feature type="non-terminal residue" evidence="2">
    <location>
        <position position="426"/>
    </location>
</feature>
<dbReference type="Pfam" id="PF00144">
    <property type="entry name" value="Beta-lactamase"/>
    <property type="match status" value="1"/>
</dbReference>
<dbReference type="InterPro" id="IPR050491">
    <property type="entry name" value="AmpC-like"/>
</dbReference>
<dbReference type="InterPro" id="IPR001466">
    <property type="entry name" value="Beta-lactam-related"/>
</dbReference>
<dbReference type="EMBL" id="UOEB01000245">
    <property type="protein sequence ID" value="VAV85767.1"/>
    <property type="molecule type" value="Genomic_DNA"/>
</dbReference>
<protein>
    <submittedName>
        <fullName evidence="2">Beta-lactamase class C-like and penicillin binding proteins (PBPs) superfamily</fullName>
    </submittedName>
</protein>
<organism evidence="2">
    <name type="scientific">hydrothermal vent metagenome</name>
    <dbReference type="NCBI Taxonomy" id="652676"/>
    <lineage>
        <taxon>unclassified sequences</taxon>
        <taxon>metagenomes</taxon>
        <taxon>ecological metagenomes</taxon>
    </lineage>
</organism>
<dbReference type="AlphaFoldDB" id="A0A3B0R221"/>
<dbReference type="PANTHER" id="PTHR46825">
    <property type="entry name" value="D-ALANYL-D-ALANINE-CARBOXYPEPTIDASE/ENDOPEPTIDASE AMPH"/>
    <property type="match status" value="1"/>
</dbReference>
<dbReference type="SUPFAM" id="SSF56601">
    <property type="entry name" value="beta-lactamase/transpeptidase-like"/>
    <property type="match status" value="1"/>
</dbReference>
<name>A0A3B0R221_9ZZZZ</name>
<sequence length="426" mass="47667">MKTLHQFKTQSLFIICLLFIAIGYTQTLEENIDQLLEAKYKPNEPGATALISKNGEVIYRKAFGNANLELGITMTPENVFEIGSITKQFTAISILMLMEQGKLNLDDEITKFIPDYPSNGKTITVHHLLNHTSGIKSYTSMESFMKNARIDMTPTELIDVFKNEPMDFNPGEKFLYNNSGYILLGYIIEVISGQTYADFIEKNIFEKLKMSNSYYGSMTKLIKNRASGYQDRNGYINAEYLSLTLPYAAGSLMSNVDDLLIWQKALNTYQLISRESYEKAIHGSTLNNGEHIDYGYGLNEGNINGSVSISHGGGIFGYTTQGIYLPNEDVFVSVLTNCDCNSPGGVANKIAALVIGKPYPDIKDAITLSENELQKWTGAYQFEDGAVRFITVKDGKIFSQREGSTVFEIYPMSTTQFIFEDGNIIY</sequence>
<proteinExistence type="predicted"/>
<feature type="domain" description="Beta-lactamase-related" evidence="1">
    <location>
        <begin position="33"/>
        <end position="348"/>
    </location>
</feature>
<accession>A0A3B0R221</accession>
<evidence type="ECO:0000259" key="1">
    <source>
        <dbReference type="Pfam" id="PF00144"/>
    </source>
</evidence>